<evidence type="ECO:0008006" key="5">
    <source>
        <dbReference type="Google" id="ProtNLM"/>
    </source>
</evidence>
<feature type="compositionally biased region" description="Low complexity" evidence="1">
    <location>
        <begin position="168"/>
        <end position="179"/>
    </location>
</feature>
<keyword evidence="4" id="KW-1185">Reference proteome</keyword>
<feature type="transmembrane region" description="Helical" evidence="2">
    <location>
        <begin position="420"/>
        <end position="442"/>
    </location>
</feature>
<dbReference type="EMBL" id="SOZI01000068">
    <property type="protein sequence ID" value="TNY20383.1"/>
    <property type="molecule type" value="Genomic_DNA"/>
</dbReference>
<dbReference type="InterPro" id="IPR036259">
    <property type="entry name" value="MFS_trans_sf"/>
</dbReference>
<protein>
    <recommendedName>
        <fullName evidence="5">Major facilitator superfamily domain-containing protein</fullName>
    </recommendedName>
</protein>
<feature type="transmembrane region" description="Helical" evidence="2">
    <location>
        <begin position="388"/>
        <end position="408"/>
    </location>
</feature>
<evidence type="ECO:0000313" key="3">
    <source>
        <dbReference type="EMBL" id="TNY20383.1"/>
    </source>
</evidence>
<feature type="transmembrane region" description="Helical" evidence="2">
    <location>
        <begin position="490"/>
        <end position="510"/>
    </location>
</feature>
<gene>
    <name evidence="3" type="ORF">DMC30DRAFT_254705</name>
</gene>
<feature type="region of interest" description="Disordered" evidence="1">
    <location>
        <begin position="141"/>
        <end position="179"/>
    </location>
</feature>
<dbReference type="PANTHER" id="PTHR23524:SF1">
    <property type="entry name" value="MRH DOMAIN-CONTAINING PROTEIN-RELATED"/>
    <property type="match status" value="1"/>
</dbReference>
<feature type="transmembrane region" description="Helical" evidence="2">
    <location>
        <begin position="350"/>
        <end position="368"/>
    </location>
</feature>
<sequence length="519" mass="52562">MPDLAWLGLSAQIRPSALVALFSNALLAVSHLVLINTISPFVLSTLLHVPSERTGTITGRLLLADELTALALYLPAGAVGDSLGVKWVAAVGHALVACAFVAYAKAGSVGQLIAARVLFAMGGGALVTTLSSIMASMTAVPEHGPAGAHEDPAAAGDEADERSGLLGGSSARRGSTGSTISLRRHEPARLAGFLGFASGMGALLAVFGFLRLPTFLAGLSPQSDSSEALEQALRQTLYLAAGVAALEGVFLASVLPGRGARSPAREETCERAGVLPRLRRGAGKLVEGFRLVGVSGDVALACAASFASRAQAIVVTAFLPLAVNRYFLDHDLCGPAPFASPPSRDSCRQAFVLSSILTGVVQLLSLLLSPLVGVVSSSPRLSSSHPQALALALAFVLGAASFLGFALLPHDGDPRAGVSWLYVVGVGVAQAAGTVLSLALVTTGRCTVVAKEGREVAGALSGAYGLSGGLGILAIGSGAGFLFDRFHGAPFVAIAVVDAVVAAGAAVLWLRADNVVDDV</sequence>
<reference evidence="3 4" key="1">
    <citation type="submission" date="2019-03" db="EMBL/GenBank/DDBJ databases">
        <title>Rhodosporidium diobovatum UCD-FST 08-225 genome sequencing, assembly, and annotation.</title>
        <authorList>
            <person name="Fakankun I.U."/>
            <person name="Fristensky B."/>
            <person name="Levin D.B."/>
        </authorList>
    </citation>
    <scope>NUCLEOTIDE SEQUENCE [LARGE SCALE GENOMIC DNA]</scope>
    <source>
        <strain evidence="3 4">UCD-FST 08-225</strain>
    </source>
</reference>
<dbReference type="OrthoDB" id="18110at2759"/>
<name>A0A5C5FUA8_9BASI</name>
<dbReference type="PANTHER" id="PTHR23524">
    <property type="entry name" value="TRANSPORTER, PUTATIVE (AFU_ORTHOLOGUE AFUA_8G04850)-RELATED"/>
    <property type="match status" value="1"/>
</dbReference>
<accession>A0A5C5FUA8</accession>
<evidence type="ECO:0000256" key="1">
    <source>
        <dbReference type="SAM" id="MobiDB-lite"/>
    </source>
</evidence>
<organism evidence="3 4">
    <name type="scientific">Rhodotorula diobovata</name>
    <dbReference type="NCBI Taxonomy" id="5288"/>
    <lineage>
        <taxon>Eukaryota</taxon>
        <taxon>Fungi</taxon>
        <taxon>Dikarya</taxon>
        <taxon>Basidiomycota</taxon>
        <taxon>Pucciniomycotina</taxon>
        <taxon>Microbotryomycetes</taxon>
        <taxon>Sporidiobolales</taxon>
        <taxon>Sporidiobolaceae</taxon>
        <taxon>Rhodotorula</taxon>
    </lineage>
</organism>
<proteinExistence type="predicted"/>
<evidence type="ECO:0000313" key="4">
    <source>
        <dbReference type="Proteomes" id="UP000311382"/>
    </source>
</evidence>
<dbReference type="Gene3D" id="1.20.1250.20">
    <property type="entry name" value="MFS general substrate transporter like domains"/>
    <property type="match status" value="1"/>
</dbReference>
<keyword evidence="2" id="KW-0472">Membrane</keyword>
<feature type="transmembrane region" description="Helical" evidence="2">
    <location>
        <begin position="85"/>
        <end position="104"/>
    </location>
</feature>
<dbReference type="SUPFAM" id="SSF103473">
    <property type="entry name" value="MFS general substrate transporter"/>
    <property type="match status" value="2"/>
</dbReference>
<dbReference type="AlphaFoldDB" id="A0A5C5FUA8"/>
<feature type="transmembrane region" description="Helical" evidence="2">
    <location>
        <begin position="190"/>
        <end position="216"/>
    </location>
</feature>
<comment type="caution">
    <text evidence="3">The sequence shown here is derived from an EMBL/GenBank/DDBJ whole genome shotgun (WGS) entry which is preliminary data.</text>
</comment>
<feature type="transmembrane region" description="Helical" evidence="2">
    <location>
        <begin position="25"/>
        <end position="49"/>
    </location>
</feature>
<evidence type="ECO:0000256" key="2">
    <source>
        <dbReference type="SAM" id="Phobius"/>
    </source>
</evidence>
<keyword evidence="2" id="KW-1133">Transmembrane helix</keyword>
<dbReference type="Proteomes" id="UP000311382">
    <property type="component" value="Unassembled WGS sequence"/>
</dbReference>
<keyword evidence="2" id="KW-0812">Transmembrane</keyword>
<feature type="transmembrane region" description="Helical" evidence="2">
    <location>
        <begin position="462"/>
        <end position="483"/>
    </location>
</feature>
<dbReference type="STRING" id="5288.A0A5C5FUA8"/>